<reference evidence="2" key="1">
    <citation type="submission" date="2021-03" db="EMBL/GenBank/DDBJ databases">
        <title>Draft genome sequence of rust myrtle Austropuccinia psidii MF-1, a brazilian biotype.</title>
        <authorList>
            <person name="Quecine M.C."/>
            <person name="Pachon D.M.R."/>
            <person name="Bonatelli M.L."/>
            <person name="Correr F.H."/>
            <person name="Franceschini L.M."/>
            <person name="Leite T.F."/>
            <person name="Margarido G.R.A."/>
            <person name="Almeida C.A."/>
            <person name="Ferrarezi J.A."/>
            <person name="Labate C.A."/>
        </authorList>
    </citation>
    <scope>NUCLEOTIDE SEQUENCE</scope>
    <source>
        <strain evidence="2">MF-1</strain>
    </source>
</reference>
<dbReference type="GO" id="GO:0030008">
    <property type="term" value="C:TRAPP complex"/>
    <property type="evidence" value="ECO:0007669"/>
    <property type="project" value="TreeGrafter"/>
</dbReference>
<gene>
    <name evidence="2" type="ORF">O181_073265</name>
</gene>
<evidence type="ECO:0000256" key="1">
    <source>
        <dbReference type="ARBA" id="ARBA00006218"/>
    </source>
</evidence>
<evidence type="ECO:0000313" key="3">
    <source>
        <dbReference type="Proteomes" id="UP000765509"/>
    </source>
</evidence>
<comment type="similarity">
    <text evidence="1">Belongs to the TRAPP small subunits family. BET3 subfamily.</text>
</comment>
<keyword evidence="3" id="KW-1185">Reference proteome</keyword>
<dbReference type="SUPFAM" id="SSF111126">
    <property type="entry name" value="Ligand-binding domain in the NO signalling and Golgi transport"/>
    <property type="match status" value="1"/>
</dbReference>
<proteinExistence type="inferred from homology"/>
<dbReference type="GO" id="GO:0006888">
    <property type="term" value="P:endoplasmic reticulum to Golgi vesicle-mediated transport"/>
    <property type="evidence" value="ECO:0007669"/>
    <property type="project" value="TreeGrafter"/>
</dbReference>
<dbReference type="PANTHER" id="PTHR12817">
    <property type="entry name" value="TRAFFICKING PROTEIN PARTICLE COMPLEX SUBUNIT 6B"/>
    <property type="match status" value="1"/>
</dbReference>
<name>A0A9Q3F253_9BASI</name>
<dbReference type="PANTHER" id="PTHR12817:SF0">
    <property type="entry name" value="GEO08327P1"/>
    <property type="match status" value="1"/>
</dbReference>
<dbReference type="InterPro" id="IPR007194">
    <property type="entry name" value="TRAPP_component"/>
</dbReference>
<dbReference type="OrthoDB" id="941624at2759"/>
<protein>
    <recommendedName>
        <fullName evidence="4">Trafficking protein particle complex subunit 6B</fullName>
    </recommendedName>
</protein>
<dbReference type="GO" id="GO:0005802">
    <property type="term" value="C:trans-Golgi network"/>
    <property type="evidence" value="ECO:0007669"/>
    <property type="project" value="TreeGrafter"/>
</dbReference>
<evidence type="ECO:0008006" key="4">
    <source>
        <dbReference type="Google" id="ProtNLM"/>
    </source>
</evidence>
<evidence type="ECO:0000313" key="2">
    <source>
        <dbReference type="EMBL" id="MBW0533550.1"/>
    </source>
</evidence>
<dbReference type="InterPro" id="IPR037992">
    <property type="entry name" value="TRAPPC6/Trs33"/>
</dbReference>
<dbReference type="AlphaFoldDB" id="A0A9Q3F253"/>
<accession>A0A9Q3F253</accession>
<dbReference type="CDD" id="cd14944">
    <property type="entry name" value="TRAPPC6A_Trs33"/>
    <property type="match status" value="1"/>
</dbReference>
<dbReference type="GO" id="GO:0005801">
    <property type="term" value="C:cis-Golgi network"/>
    <property type="evidence" value="ECO:0007669"/>
    <property type="project" value="TreeGrafter"/>
</dbReference>
<dbReference type="Proteomes" id="UP000765509">
    <property type="component" value="Unassembled WGS sequence"/>
</dbReference>
<comment type="caution">
    <text evidence="2">The sequence shown here is derived from an EMBL/GenBank/DDBJ whole genome shotgun (WGS) entry which is preliminary data.</text>
</comment>
<dbReference type="Gene3D" id="3.30.1380.20">
    <property type="entry name" value="Trafficking protein particle complex subunit 3"/>
    <property type="match status" value="1"/>
</dbReference>
<dbReference type="Pfam" id="PF04051">
    <property type="entry name" value="TRAPP"/>
    <property type="match status" value="1"/>
</dbReference>
<dbReference type="InterPro" id="IPR024096">
    <property type="entry name" value="NO_sig/Golgi_transp_ligand-bd"/>
</dbReference>
<organism evidence="2 3">
    <name type="scientific">Austropuccinia psidii MF-1</name>
    <dbReference type="NCBI Taxonomy" id="1389203"/>
    <lineage>
        <taxon>Eukaryota</taxon>
        <taxon>Fungi</taxon>
        <taxon>Dikarya</taxon>
        <taxon>Basidiomycota</taxon>
        <taxon>Pucciniomycotina</taxon>
        <taxon>Pucciniomycetes</taxon>
        <taxon>Pucciniales</taxon>
        <taxon>Sphaerophragmiaceae</taxon>
        <taxon>Austropuccinia</taxon>
    </lineage>
</organism>
<sequence>MFDSPPTYVDAHLADYFLHEMIASFSEAAAHSLQKAVKAKISYQTQRRQQTASSVDPRLSVDEAMAGQSVGPLQPDIDEAHRMRMDAAGYKVGWALAERITKDKPRFPRANQQSTTVTLPDPLELIKFVCKDVWMAMYNKQADNLRTNHKGIYVIQDHSYRPFLRISVPVGYEKELDKACRRIVAFPLAVIRGALTNLGLHCVVSVEIALPQCTFQIRTLAPAVSTLPTTTASTVAGTSQITR</sequence>
<dbReference type="EMBL" id="AVOT02038631">
    <property type="protein sequence ID" value="MBW0533550.1"/>
    <property type="molecule type" value="Genomic_DNA"/>
</dbReference>